<feature type="transmembrane region" description="Helical" evidence="1">
    <location>
        <begin position="139"/>
        <end position="164"/>
    </location>
</feature>
<sequence length="376" mass="42718">MANTTVCFPLFSSDPLLQLITSSVNLTLIFFTLFLSTRVHRKDVSRLFTLWLYIAHCSSDIVQLFISILQLQKVIHASGLFCSDKVGSNIIPMVGKLFQDFAAQVYRILALLMVFMTYTSYKYPMAFQELFGMGRRNKVFFGGLIFIVFYVLLNNTLTLLGFYIPEEQQPNILMQICYYFLQATALFTITLMMILYILSIRAIKKHVTKNRSRGDSTLIHRRQLSSVIVYASAPNAMLLPNLFGNIVYIWVANVDLSVVSTQVSTLLYMAALIASINRYCTYIKIPIITISTYIAFSSYKRALLALFKWRTSSVHVITSPSHISTSRSVINAQNAQLRCDVKCRSGGSRWKTILRNFMQGADIELCPHCTEVQIGK</sequence>
<dbReference type="AlphaFoldDB" id="A0A1I7ZMG5"/>
<keyword evidence="2" id="KW-1185">Reference proteome</keyword>
<accession>A0A1I7ZMG5</accession>
<feature type="transmembrane region" description="Helical" evidence="1">
    <location>
        <begin position="224"/>
        <end position="250"/>
    </location>
</feature>
<name>A0A1I7ZMG5_9BILA</name>
<feature type="transmembrane region" description="Helical" evidence="1">
    <location>
        <begin position="16"/>
        <end position="35"/>
    </location>
</feature>
<feature type="transmembrane region" description="Helical" evidence="1">
    <location>
        <begin position="101"/>
        <end position="118"/>
    </location>
</feature>
<feature type="transmembrane region" description="Helical" evidence="1">
    <location>
        <begin position="47"/>
        <end position="71"/>
    </location>
</feature>
<keyword evidence="1" id="KW-1133">Transmembrane helix</keyword>
<proteinExistence type="predicted"/>
<dbReference type="Proteomes" id="UP000095287">
    <property type="component" value="Unplaced"/>
</dbReference>
<keyword evidence="1" id="KW-0472">Membrane</keyword>
<dbReference type="WBParaSite" id="L893_g28018.t1">
    <property type="protein sequence ID" value="L893_g28018.t1"/>
    <property type="gene ID" value="L893_g28018"/>
</dbReference>
<organism evidence="2 3">
    <name type="scientific">Steinernema glaseri</name>
    <dbReference type="NCBI Taxonomy" id="37863"/>
    <lineage>
        <taxon>Eukaryota</taxon>
        <taxon>Metazoa</taxon>
        <taxon>Ecdysozoa</taxon>
        <taxon>Nematoda</taxon>
        <taxon>Chromadorea</taxon>
        <taxon>Rhabditida</taxon>
        <taxon>Tylenchina</taxon>
        <taxon>Panagrolaimomorpha</taxon>
        <taxon>Strongyloidoidea</taxon>
        <taxon>Steinernematidae</taxon>
        <taxon>Steinernema</taxon>
    </lineage>
</organism>
<reference evidence="3" key="1">
    <citation type="submission" date="2016-11" db="UniProtKB">
        <authorList>
            <consortium name="WormBaseParasite"/>
        </authorList>
    </citation>
    <scope>IDENTIFICATION</scope>
</reference>
<protein>
    <submittedName>
        <fullName evidence="3">G protein-coupled receptor</fullName>
    </submittedName>
</protein>
<evidence type="ECO:0000313" key="2">
    <source>
        <dbReference type="Proteomes" id="UP000095287"/>
    </source>
</evidence>
<keyword evidence="1" id="KW-0812">Transmembrane</keyword>
<feature type="transmembrane region" description="Helical" evidence="1">
    <location>
        <begin position="176"/>
        <end position="203"/>
    </location>
</feature>
<evidence type="ECO:0000256" key="1">
    <source>
        <dbReference type="SAM" id="Phobius"/>
    </source>
</evidence>
<evidence type="ECO:0000313" key="3">
    <source>
        <dbReference type="WBParaSite" id="L893_g28018.t1"/>
    </source>
</evidence>
<feature type="transmembrane region" description="Helical" evidence="1">
    <location>
        <begin position="256"/>
        <end position="276"/>
    </location>
</feature>